<keyword evidence="10" id="KW-1185">Reference proteome</keyword>
<dbReference type="GO" id="GO:0005576">
    <property type="term" value="C:extracellular region"/>
    <property type="evidence" value="ECO:0007669"/>
    <property type="project" value="InterPro"/>
</dbReference>
<dbReference type="Gene3D" id="2.70.98.10">
    <property type="match status" value="1"/>
</dbReference>
<feature type="domain" description="Polysaccharide lyase family 8 central" evidence="6">
    <location>
        <begin position="416"/>
        <end position="709"/>
    </location>
</feature>
<keyword evidence="2 5" id="KW-0732">Signal</keyword>
<name>A0A4R6KPI8_9ACTN</name>
<accession>A0A4R6KPI8</accession>
<dbReference type="InterPro" id="IPR008929">
    <property type="entry name" value="Chondroitin_lyas"/>
</dbReference>
<evidence type="ECO:0000256" key="1">
    <source>
        <dbReference type="ARBA" id="ARBA00006699"/>
    </source>
</evidence>
<dbReference type="InterPro" id="IPR014718">
    <property type="entry name" value="GH-type_carb-bd"/>
</dbReference>
<dbReference type="SUPFAM" id="SSF74650">
    <property type="entry name" value="Galactose mutarotase-like"/>
    <property type="match status" value="1"/>
</dbReference>
<dbReference type="EMBL" id="SNWQ01000001">
    <property type="protein sequence ID" value="TDO54585.1"/>
    <property type="molecule type" value="Genomic_DNA"/>
</dbReference>
<protein>
    <submittedName>
        <fullName evidence="9">Hyaluronate lyase</fullName>
    </submittedName>
</protein>
<dbReference type="InterPro" id="IPR011071">
    <property type="entry name" value="Lyase_8-like_C"/>
</dbReference>
<dbReference type="Pfam" id="PF08124">
    <property type="entry name" value="Lyase_8_N"/>
    <property type="match status" value="1"/>
</dbReference>
<feature type="domain" description="Polysaccharide lyase 8 N-terminal alpha-helical" evidence="8">
    <location>
        <begin position="60"/>
        <end position="373"/>
    </location>
</feature>
<evidence type="ECO:0000313" key="10">
    <source>
        <dbReference type="Proteomes" id="UP000295388"/>
    </source>
</evidence>
<dbReference type="GO" id="GO:0030246">
    <property type="term" value="F:carbohydrate binding"/>
    <property type="evidence" value="ECO:0007669"/>
    <property type="project" value="InterPro"/>
</dbReference>
<comment type="caution">
    <text evidence="9">The sequence shown here is derived from an EMBL/GenBank/DDBJ whole genome shotgun (WGS) entry which is preliminary data.</text>
</comment>
<feature type="domain" description="Polysaccharide lyase family 8 C-terminal" evidence="7">
    <location>
        <begin position="722"/>
        <end position="787"/>
    </location>
</feature>
<feature type="active site" evidence="4">
    <location>
        <position position="271"/>
    </location>
</feature>
<evidence type="ECO:0000259" key="7">
    <source>
        <dbReference type="Pfam" id="PF02884"/>
    </source>
</evidence>
<dbReference type="RefSeq" id="WP_133798158.1">
    <property type="nucleotide sequence ID" value="NZ_SNWQ01000001.1"/>
</dbReference>
<evidence type="ECO:0000256" key="5">
    <source>
        <dbReference type="SAM" id="SignalP"/>
    </source>
</evidence>
<feature type="active site" evidence="4">
    <location>
        <position position="280"/>
    </location>
</feature>
<feature type="signal peptide" evidence="5">
    <location>
        <begin position="1"/>
        <end position="26"/>
    </location>
</feature>
<dbReference type="InterPro" id="IPR004103">
    <property type="entry name" value="Lyase_8_C"/>
</dbReference>
<dbReference type="Pfam" id="PF02278">
    <property type="entry name" value="Lyase_8"/>
    <property type="match status" value="1"/>
</dbReference>
<proteinExistence type="inferred from homology"/>
<evidence type="ECO:0000259" key="6">
    <source>
        <dbReference type="Pfam" id="PF02278"/>
    </source>
</evidence>
<dbReference type="InterPro" id="IPR006311">
    <property type="entry name" value="TAT_signal"/>
</dbReference>
<evidence type="ECO:0000256" key="2">
    <source>
        <dbReference type="ARBA" id="ARBA00022729"/>
    </source>
</evidence>
<dbReference type="Gene3D" id="1.50.10.100">
    <property type="entry name" value="Chondroitin AC/alginate lyase"/>
    <property type="match status" value="1"/>
</dbReference>
<evidence type="ECO:0000256" key="3">
    <source>
        <dbReference type="ARBA" id="ARBA00023239"/>
    </source>
</evidence>
<dbReference type="SUPFAM" id="SSF48230">
    <property type="entry name" value="Chondroitin AC/alginate lyase"/>
    <property type="match status" value="1"/>
</dbReference>
<keyword evidence="3 9" id="KW-0456">Lyase</keyword>
<dbReference type="OrthoDB" id="6636047at2"/>
<dbReference type="Proteomes" id="UP000295388">
    <property type="component" value="Unassembled WGS sequence"/>
</dbReference>
<dbReference type="GO" id="GO:0005975">
    <property type="term" value="P:carbohydrate metabolic process"/>
    <property type="evidence" value="ECO:0007669"/>
    <property type="project" value="InterPro"/>
</dbReference>
<dbReference type="Pfam" id="PF02884">
    <property type="entry name" value="Lyase_8_C"/>
    <property type="match status" value="1"/>
</dbReference>
<dbReference type="PROSITE" id="PS51318">
    <property type="entry name" value="TAT"/>
    <property type="match status" value="1"/>
</dbReference>
<dbReference type="GO" id="GO:0016837">
    <property type="term" value="F:carbon-oxygen lyase activity, acting on polysaccharides"/>
    <property type="evidence" value="ECO:0007669"/>
    <property type="project" value="UniProtKB-ARBA"/>
</dbReference>
<dbReference type="InterPro" id="IPR012970">
    <property type="entry name" value="Lyase_8_alpha_N"/>
</dbReference>
<gene>
    <name evidence="9" type="ORF">EV643_101375</name>
</gene>
<dbReference type="Gene3D" id="2.60.220.10">
    <property type="entry name" value="Polysaccharide lyase family 8-like, C-terminal"/>
    <property type="match status" value="1"/>
</dbReference>
<feature type="active site" evidence="4">
    <location>
        <position position="334"/>
    </location>
</feature>
<organism evidence="9 10">
    <name type="scientific">Kribbella caucasensis</name>
    <dbReference type="NCBI Taxonomy" id="2512215"/>
    <lineage>
        <taxon>Bacteria</taxon>
        <taxon>Bacillati</taxon>
        <taxon>Actinomycetota</taxon>
        <taxon>Actinomycetes</taxon>
        <taxon>Propionibacteriales</taxon>
        <taxon>Kribbellaceae</taxon>
        <taxon>Kribbella</taxon>
    </lineage>
</organism>
<evidence type="ECO:0000313" key="9">
    <source>
        <dbReference type="EMBL" id="TDO54585.1"/>
    </source>
</evidence>
<reference evidence="9 10" key="1">
    <citation type="submission" date="2019-03" db="EMBL/GenBank/DDBJ databases">
        <title>Genomic Encyclopedia of Type Strains, Phase III (KMG-III): the genomes of soil and plant-associated and newly described type strains.</title>
        <authorList>
            <person name="Whitman W."/>
        </authorList>
    </citation>
    <scope>NUCLEOTIDE SEQUENCE [LARGE SCALE GENOMIC DNA]</scope>
    <source>
        <strain evidence="9 10">VKM Ac-2527</strain>
    </source>
</reference>
<dbReference type="PANTHER" id="PTHR38481">
    <property type="entry name" value="HYALURONATE LYASE"/>
    <property type="match status" value="1"/>
</dbReference>
<dbReference type="PANTHER" id="PTHR38481:SF1">
    <property type="entry name" value="HYALURONATE LYASE"/>
    <property type="match status" value="1"/>
</dbReference>
<dbReference type="InterPro" id="IPR011013">
    <property type="entry name" value="Gal_mutarotase_sf_dom"/>
</dbReference>
<comment type="similarity">
    <text evidence="1">Belongs to the polysaccharide lyase 8 family.</text>
</comment>
<dbReference type="AlphaFoldDB" id="A0A4R6KPI8"/>
<evidence type="ECO:0000259" key="8">
    <source>
        <dbReference type="Pfam" id="PF08124"/>
    </source>
</evidence>
<sequence length="832" mass="89958">MEFSRRRLLSFVPAATLLTAVKPAAAAATPAEAAARSAAETAQLQTNLVGIFAGTAEANTRPEVAAKLAAMDQTARTWLAAIDRAAANEVFAGLPLGTSDPNLSASYQHLYEIALAVKRPGPASDLQGNAAVRAKVLDKLQWLHTNYYGDQSKGYYGNWFTWEIGISGFAGKTLALLDAPADLITTYVASMDGYLRNGINGDVNLDSRFHTGANLADITTNRVVQGALLGDDARIRKALQDQFTVFATIDPYDLQHGVTDGHYADGSFIQHSSVAYTGSYGKALLSRVVQTVKILDGTEYATGDDLVKVVQGWVETGFAPLIFEGWMMEIVKGRAVSRVATGYDDVAVVVEAIVDLSDYATTADASRLKSYVKFTARPTLNPASFVSPVSVARFADIVADSSVQPADLNPAASSIAFNAMDKTVHRRPGHAFALARNSNRISKYEYMSGENLMPWFQGDGAYYLYLSGQDQTQSFGVDYFTTVSPYGLAGVTAPVEERRTIPQLYGKAFYDNPAHPLNFTSSSESQNTYVYFPRGTNQYSGGATLGPYGAAGWTQSDDFAYASRADLPDDFVTYQNASATKSWFLLDDEIVVLSAGVGDATRPVTTTIDARPALPTDTVTLDGVLRNGRKWSGTGDLRWLRYTRNDTSLGYYFLQPAQPTVDLATVTRSRRLVRTANADTAVTRNVFTLTLAQPAGASTSHAYALIPHATPTQLHTYRAVHVHTNTTGAQAIHHTHLNLTAANTFTPGPHHLPGLHVDGPASVLTQQTRGTLTVAVSDPTMTRGTITILLPARWLRLQTADPGIHLTHTYQGTRLTFPTHHRHGQTLTATLR</sequence>
<evidence type="ECO:0000256" key="4">
    <source>
        <dbReference type="PIRSR" id="PIRSR638970-1"/>
    </source>
</evidence>
<dbReference type="SUPFAM" id="SSF49863">
    <property type="entry name" value="Hyaluronate lyase-like, C-terminal domain"/>
    <property type="match status" value="1"/>
</dbReference>
<dbReference type="InterPro" id="IPR003159">
    <property type="entry name" value="Lyase_8_central_dom"/>
</dbReference>
<feature type="chain" id="PRO_5020835532" evidence="5">
    <location>
        <begin position="27"/>
        <end position="832"/>
    </location>
</feature>
<dbReference type="InterPro" id="IPR038970">
    <property type="entry name" value="Lyase_8"/>
</dbReference>